<evidence type="ECO:0000313" key="1">
    <source>
        <dbReference type="EMBL" id="KAG8009241.1"/>
    </source>
</evidence>
<dbReference type="Proteomes" id="UP000805704">
    <property type="component" value="Chromosome 18"/>
</dbReference>
<proteinExistence type="predicted"/>
<organism evidence="1 2">
    <name type="scientific">Nibea albiflora</name>
    <name type="common">Yellow drum</name>
    <name type="synonym">Corvina albiflora</name>
    <dbReference type="NCBI Taxonomy" id="240163"/>
    <lineage>
        <taxon>Eukaryota</taxon>
        <taxon>Metazoa</taxon>
        <taxon>Chordata</taxon>
        <taxon>Craniata</taxon>
        <taxon>Vertebrata</taxon>
        <taxon>Euteleostomi</taxon>
        <taxon>Actinopterygii</taxon>
        <taxon>Neopterygii</taxon>
        <taxon>Teleostei</taxon>
        <taxon>Neoteleostei</taxon>
        <taxon>Acanthomorphata</taxon>
        <taxon>Eupercaria</taxon>
        <taxon>Sciaenidae</taxon>
        <taxon>Nibea</taxon>
    </lineage>
</organism>
<protein>
    <submittedName>
        <fullName evidence="1">Chromobox protein-like protein 2</fullName>
    </submittedName>
</protein>
<dbReference type="EMBL" id="CM024806">
    <property type="protein sequence ID" value="KAG8009241.1"/>
    <property type="molecule type" value="Genomic_DNA"/>
</dbReference>
<sequence length="180" mass="19859">ERQHERCRKQRERHRSCSVQSSLRSGGMVVKGGTGESNLSWGAALGSAAGGGTDQARIREDRADAKKLTGSGSGRGKWWREARGEEARARLSEPESERAQHRRLRRDQQQRIGNTTPPCTQTTAGPSLGNDATESDTETDWRPARSLLEHVFVTDVTANFITVTVKESPTSVGFFNSRNH</sequence>
<feature type="non-terminal residue" evidence="1">
    <location>
        <position position="1"/>
    </location>
</feature>
<comment type="caution">
    <text evidence="1">The sequence shown here is derived from an EMBL/GenBank/DDBJ whole genome shotgun (WGS) entry which is preliminary data.</text>
</comment>
<gene>
    <name evidence="1" type="primary">CBX2</name>
    <name evidence="1" type="ORF">GBF38_014693</name>
</gene>
<evidence type="ECO:0000313" key="2">
    <source>
        <dbReference type="Proteomes" id="UP000805704"/>
    </source>
</evidence>
<keyword evidence="2" id="KW-1185">Reference proteome</keyword>
<reference evidence="1" key="1">
    <citation type="submission" date="2020-04" db="EMBL/GenBank/DDBJ databases">
        <title>A chromosome-scale assembly and high-density genetic map of the yellow drum (Nibea albiflora) genome.</title>
        <authorList>
            <person name="Xu D."/>
            <person name="Zhang W."/>
            <person name="Chen R."/>
            <person name="Tan P."/>
            <person name="Wang L."/>
            <person name="Song H."/>
            <person name="Tian L."/>
            <person name="Zhu Q."/>
            <person name="Wang B."/>
        </authorList>
    </citation>
    <scope>NUCLEOTIDE SEQUENCE</scope>
    <source>
        <strain evidence="1">ZJHYS-2018</strain>
    </source>
</reference>
<accession>A0ACB7F533</accession>
<name>A0ACB7F533_NIBAL</name>